<dbReference type="Proteomes" id="UP000287896">
    <property type="component" value="Segment"/>
</dbReference>
<feature type="domain" description="DUF7336" evidence="1">
    <location>
        <begin position="1"/>
        <end position="50"/>
    </location>
</feature>
<dbReference type="EMBL" id="MK288021">
    <property type="protein sequence ID" value="AZU98996.1"/>
    <property type="molecule type" value="Genomic_DNA"/>
</dbReference>
<evidence type="ECO:0000313" key="2">
    <source>
        <dbReference type="EMBL" id="AZU98996.1"/>
    </source>
</evidence>
<evidence type="ECO:0000313" key="3">
    <source>
        <dbReference type="Proteomes" id="UP000287896"/>
    </source>
</evidence>
<evidence type="ECO:0000259" key="1">
    <source>
        <dbReference type="Pfam" id="PF24024"/>
    </source>
</evidence>
<accession>A0A3T0II03</accession>
<proteinExistence type="predicted"/>
<dbReference type="InterPro" id="IPR055760">
    <property type="entry name" value="DUF7336"/>
</dbReference>
<dbReference type="Pfam" id="PF24024">
    <property type="entry name" value="DUF7336"/>
    <property type="match status" value="1"/>
</dbReference>
<reference evidence="2 3" key="1">
    <citation type="submission" date="2018-12" db="EMBL/GenBank/DDBJ databases">
        <title>Characterization of a novel siphovirus infacting Bacillus anthracis.</title>
        <authorList>
            <person name="Hu X."/>
            <person name="Wan X."/>
            <person name="Geng P."/>
            <person name="Yuan Z."/>
        </authorList>
    </citation>
    <scope>NUCLEOTIDE SEQUENCE [LARGE SCALE GENOMIC DNA]</scope>
</reference>
<sequence length="58" mass="6869">MKMFLLYISYPYEGGYVLGVYSTRKKAEEIMNDEDYVSNTEYAEIKEITLNEFTRIVV</sequence>
<organism evidence="2 3">
    <name type="scientific">Bacillus phage pW2</name>
    <dbReference type="NCBI Taxonomy" id="2500559"/>
    <lineage>
        <taxon>Viruses</taxon>
        <taxon>Duplodnaviria</taxon>
        <taxon>Heunggongvirae</taxon>
        <taxon>Uroviricota</taxon>
        <taxon>Caudoviricetes</taxon>
        <taxon>Joanripponvirinae</taxon>
        <taxon>Sophritavirus</taxon>
        <taxon>Sophritavirus pW2</taxon>
    </lineage>
</organism>
<name>A0A3T0II03_9CAUD</name>
<keyword evidence="3" id="KW-1185">Reference proteome</keyword>
<gene>
    <name evidence="2" type="ORF">pW2_196</name>
</gene>
<protein>
    <recommendedName>
        <fullName evidence="1">DUF7336 domain-containing protein</fullName>
    </recommendedName>
</protein>